<evidence type="ECO:0000256" key="5">
    <source>
        <dbReference type="HAMAP-Rule" id="MF_01107"/>
    </source>
</evidence>
<evidence type="ECO:0000256" key="1">
    <source>
        <dbReference type="ARBA" id="ARBA00022576"/>
    </source>
</evidence>
<dbReference type="OrthoDB" id="9807885at2"/>
<dbReference type="InterPro" id="IPR005814">
    <property type="entry name" value="Aminotrans_3"/>
</dbReference>
<dbReference type="Gene3D" id="3.90.1150.10">
    <property type="entry name" value="Aspartate Aminotransferase, domain 1"/>
    <property type="match status" value="1"/>
</dbReference>
<keyword evidence="1 5" id="KW-0032">Aminotransferase</keyword>
<dbReference type="GO" id="GO:0006526">
    <property type="term" value="P:L-arginine biosynthetic process"/>
    <property type="evidence" value="ECO:0007669"/>
    <property type="project" value="UniProtKB-UniRule"/>
</dbReference>
<feature type="binding site" evidence="5">
    <location>
        <begin position="222"/>
        <end position="225"/>
    </location>
    <ligand>
        <name>pyridoxal 5'-phosphate</name>
        <dbReference type="ChEBI" id="CHEBI:597326"/>
    </ligand>
</feature>
<dbReference type="Proteomes" id="UP000000378">
    <property type="component" value="Chromosome"/>
</dbReference>
<dbReference type="PANTHER" id="PTHR11986">
    <property type="entry name" value="AMINOTRANSFERASE CLASS III"/>
    <property type="match status" value="1"/>
</dbReference>
<feature type="binding site" evidence="5">
    <location>
        <position position="140"/>
    </location>
    <ligand>
        <name>N(2)-acetyl-L-ornithine</name>
        <dbReference type="ChEBI" id="CHEBI:57805"/>
    </ligand>
</feature>
<dbReference type="NCBIfam" id="TIGR00707">
    <property type="entry name" value="argD"/>
    <property type="match status" value="1"/>
</dbReference>
<accession>D7CJ39</accession>
<keyword evidence="3 5" id="KW-0808">Transferase</keyword>
<comment type="subunit">
    <text evidence="5">Homodimer.</text>
</comment>
<keyword evidence="5" id="KW-0055">Arginine biosynthesis</keyword>
<dbReference type="KEGG" id="slp:Slip_2175"/>
<dbReference type="InterPro" id="IPR015422">
    <property type="entry name" value="PyrdxlP-dep_Trfase_small"/>
</dbReference>
<dbReference type="UniPathway" id="UPA00068">
    <property type="reaction ID" value="UER00109"/>
</dbReference>
<comment type="pathway">
    <text evidence="5">Amino-acid biosynthesis; L-arginine biosynthesis; N(2)-acetyl-L-ornithine from L-glutamate: step 4/4.</text>
</comment>
<dbReference type="HAMAP" id="MF_01107">
    <property type="entry name" value="ArgD_aminotrans_3"/>
    <property type="match status" value="1"/>
</dbReference>
<dbReference type="GO" id="GO:0005737">
    <property type="term" value="C:cytoplasm"/>
    <property type="evidence" value="ECO:0007669"/>
    <property type="project" value="UniProtKB-SubCell"/>
</dbReference>
<comment type="subcellular location">
    <subcellularLocation>
        <location evidence="5">Cytoplasm</location>
    </subcellularLocation>
</comment>
<dbReference type="PIRSF" id="PIRSF000521">
    <property type="entry name" value="Transaminase_4ab_Lys_Orn"/>
    <property type="match status" value="1"/>
</dbReference>
<dbReference type="FunFam" id="3.40.640.10:FF:000004">
    <property type="entry name" value="Acetylornithine aminotransferase"/>
    <property type="match status" value="1"/>
</dbReference>
<dbReference type="NCBIfam" id="NF002325">
    <property type="entry name" value="PRK01278.1"/>
    <property type="match status" value="1"/>
</dbReference>
<comment type="miscellaneous">
    <text evidence="5">May also have succinyldiaminopimelate aminotransferase activity, thus carrying out the corresponding step in lysine biosynthesis.</text>
</comment>
<dbReference type="GO" id="GO:0042802">
    <property type="term" value="F:identical protein binding"/>
    <property type="evidence" value="ECO:0007669"/>
    <property type="project" value="TreeGrafter"/>
</dbReference>
<evidence type="ECO:0000256" key="4">
    <source>
        <dbReference type="ARBA" id="ARBA00022898"/>
    </source>
</evidence>
<dbReference type="PROSITE" id="PS00600">
    <property type="entry name" value="AA_TRANSFER_CLASS_3"/>
    <property type="match status" value="1"/>
</dbReference>
<dbReference type="eggNOG" id="COG4992">
    <property type="taxonomic scope" value="Bacteria"/>
</dbReference>
<keyword evidence="5" id="KW-0963">Cytoplasm</keyword>
<dbReference type="GO" id="GO:0003992">
    <property type="term" value="F:N2-acetyl-L-ornithine:2-oxoglutarate 5-aminotransferase activity"/>
    <property type="evidence" value="ECO:0007669"/>
    <property type="project" value="UniProtKB-UniRule"/>
</dbReference>
<evidence type="ECO:0000256" key="2">
    <source>
        <dbReference type="ARBA" id="ARBA00022605"/>
    </source>
</evidence>
<dbReference type="EC" id="2.6.1.11" evidence="5"/>
<reference evidence="7" key="1">
    <citation type="journal article" date="2010" name="Stand. Genomic Sci.">
        <title>Complete genome sequence of Syntrophothermus lipocalidus type strain (TGB-C1T).</title>
        <authorList>
            <consortium name="US DOE Joint Genome Institute (JGI-PGF)"/>
            <person name="Djao O."/>
            <person name="Zhang X."/>
            <person name="Lucas S."/>
            <person name="Lapidus A."/>
            <person name="Glavina Del Rio T."/>
            <person name="Nolan M."/>
            <person name="Tice H."/>
            <person name="Cheng J."/>
            <person name="Han C."/>
            <person name="Tapia R."/>
            <person name="Goodwin L."/>
            <person name="Pitluck S."/>
            <person name="Liolios K."/>
            <person name="Ivanova N."/>
            <person name="Mavromatis K."/>
            <person name="Mikhailova N."/>
            <person name="Ovchinnikova G."/>
            <person name="Pati A."/>
            <person name="Brambilla E."/>
            <person name="Chen A."/>
            <person name="Palaniappan K."/>
            <person name="Land M."/>
            <person name="Hauser L."/>
            <person name="Chang Y."/>
            <person name="Jeffries C."/>
            <person name="Rohde M."/>
            <person name="Sikorski J."/>
            <person name="Spring S."/>
            <person name="Goker M."/>
            <person name="Detter J."/>
            <person name="Woyke T."/>
            <person name="Bristow J."/>
            <person name="Eisen J."/>
            <person name="Markowitz V."/>
            <person name="Hugenholtz P."/>
            <person name="Kyrpides N."/>
            <person name="Klenk H."/>
        </authorList>
    </citation>
    <scope>NUCLEOTIDE SEQUENCE [LARGE SCALE GENOMIC DNA]</scope>
    <source>
        <strain evidence="7">DSM 12680 / TGB-C1</strain>
    </source>
</reference>
<sequence>MGNQEVINEGQQYLMNNYARFPIALVKGDGVRAWDADGKEYLDFTSGIAVCGVGHSNPALKEVLENQAGRLWHCSNLYWIEPQVQLAAKLCRLSGLDKAFFANSGAEVNEAALKLVRKYFSLRGKPGCEIVAFHNSFHGRTLGALTATGQEKYHRGFEPLVPGFVYAEFNDLGSVEKVITEKTGAIIVEPVQGEGGINPATSKFLTGLRRLCYEFDLLLVLDEVQTGLGRTGKMFAYEHYGIKPDIVTLAKSLGGGFPIGAMLARAEVAQAFEPGDHASTFGGNPLGCAVANRVLDILSEEEMLNHITRIGDYLKSRLQSMTGKRKDVKEVRGLGLLLGVEFTREVKPLVDICMQKGLLVISAGPRVLRLVPPLNIALDEADQGLAILNEALNEWQDE</sequence>
<feature type="binding site" evidence="5">
    <location>
        <position position="137"/>
    </location>
    <ligand>
        <name>pyridoxal 5'-phosphate</name>
        <dbReference type="ChEBI" id="CHEBI:597326"/>
    </ligand>
</feature>
<dbReference type="InterPro" id="IPR049704">
    <property type="entry name" value="Aminotrans_3_PPA_site"/>
</dbReference>
<dbReference type="InterPro" id="IPR050103">
    <property type="entry name" value="Class-III_PLP-dep_AT"/>
</dbReference>
<proteinExistence type="inferred from homology"/>
<dbReference type="InterPro" id="IPR015421">
    <property type="entry name" value="PyrdxlP-dep_Trfase_major"/>
</dbReference>
<dbReference type="HOGENOM" id="CLU_016922_10_1_9"/>
<comment type="similarity">
    <text evidence="5">Belongs to the class-III pyridoxal-phosphate-dependent aminotransferase family. ArgD subfamily.</text>
</comment>
<dbReference type="RefSeq" id="WP_013176319.1">
    <property type="nucleotide sequence ID" value="NC_014220.1"/>
</dbReference>
<keyword evidence="2 5" id="KW-0028">Amino-acid biosynthesis</keyword>
<feature type="binding site" evidence="5">
    <location>
        <position position="279"/>
    </location>
    <ligand>
        <name>N(2)-acetyl-L-ornithine</name>
        <dbReference type="ChEBI" id="CHEBI:57805"/>
    </ligand>
</feature>
<feature type="binding site" evidence="5">
    <location>
        <begin position="105"/>
        <end position="106"/>
    </location>
    <ligand>
        <name>pyridoxal 5'-phosphate</name>
        <dbReference type="ChEBI" id="CHEBI:597326"/>
    </ligand>
</feature>
<name>D7CJ39_SYNLT</name>
<comment type="catalytic activity">
    <reaction evidence="5">
        <text>N(2)-acetyl-L-ornithine + 2-oxoglutarate = N-acetyl-L-glutamate 5-semialdehyde + L-glutamate</text>
        <dbReference type="Rhea" id="RHEA:18049"/>
        <dbReference type="ChEBI" id="CHEBI:16810"/>
        <dbReference type="ChEBI" id="CHEBI:29123"/>
        <dbReference type="ChEBI" id="CHEBI:29985"/>
        <dbReference type="ChEBI" id="CHEBI:57805"/>
        <dbReference type="EC" id="2.6.1.11"/>
    </reaction>
</comment>
<keyword evidence="4 5" id="KW-0663">Pyridoxal phosphate</keyword>
<dbReference type="GO" id="GO:0030170">
    <property type="term" value="F:pyridoxal phosphate binding"/>
    <property type="evidence" value="ECO:0007669"/>
    <property type="project" value="InterPro"/>
</dbReference>
<gene>
    <name evidence="5" type="primary">argD</name>
    <name evidence="6" type="ordered locus">Slip_2175</name>
</gene>
<dbReference type="InterPro" id="IPR004636">
    <property type="entry name" value="AcOrn/SuccOrn_fam"/>
</dbReference>
<dbReference type="CDD" id="cd00610">
    <property type="entry name" value="OAT_like"/>
    <property type="match status" value="1"/>
</dbReference>
<organism evidence="6 7">
    <name type="scientific">Syntrophothermus lipocalidus (strain DSM 12680 / TGB-C1)</name>
    <dbReference type="NCBI Taxonomy" id="643648"/>
    <lineage>
        <taxon>Bacteria</taxon>
        <taxon>Bacillati</taxon>
        <taxon>Bacillota</taxon>
        <taxon>Clostridia</taxon>
        <taxon>Eubacteriales</taxon>
        <taxon>Syntrophomonadaceae</taxon>
        <taxon>Syntrophothermus</taxon>
    </lineage>
</organism>
<evidence type="ECO:0000256" key="3">
    <source>
        <dbReference type="ARBA" id="ARBA00022679"/>
    </source>
</evidence>
<evidence type="ECO:0000313" key="7">
    <source>
        <dbReference type="Proteomes" id="UP000000378"/>
    </source>
</evidence>
<keyword evidence="7" id="KW-1185">Reference proteome</keyword>
<dbReference type="STRING" id="643648.Slip_2175"/>
<reference evidence="6 7" key="2">
    <citation type="journal article" date="2010" name="Stand. Genomic Sci.">
        <title>Complete genome sequence of Syntrophothermus lipocalidus type strain (TGB-C1).</title>
        <authorList>
            <person name="Djao O.D."/>
            <person name="Zhang X."/>
            <person name="Lucas S."/>
            <person name="Lapidus A."/>
            <person name="Del Rio T.G."/>
            <person name="Nolan M."/>
            <person name="Tice H."/>
            <person name="Cheng J.F."/>
            <person name="Han C."/>
            <person name="Tapia R."/>
            <person name="Goodwin L."/>
            <person name="Pitluck S."/>
            <person name="Liolios K."/>
            <person name="Ivanova N."/>
            <person name="Mavromatis K."/>
            <person name="Mikhailova N."/>
            <person name="Ovchinnikova G."/>
            <person name="Pati A."/>
            <person name="Brambilla E."/>
            <person name="Chen A."/>
            <person name="Palaniappan K."/>
            <person name="Land M."/>
            <person name="Hauser L."/>
            <person name="Chang Y.J."/>
            <person name="Jeffries C.D."/>
            <person name="Rohde M."/>
            <person name="Sikorski J."/>
            <person name="Spring S."/>
            <person name="Goker M."/>
            <person name="Detter J.C."/>
            <person name="Woyke T."/>
            <person name="Bristow J."/>
            <person name="Eisen J.A."/>
            <person name="Markowitz V."/>
            <person name="Hugenholtz P."/>
            <person name="Kyrpides N.C."/>
            <person name="Klenk H.P."/>
        </authorList>
    </citation>
    <scope>NUCLEOTIDE SEQUENCE [LARGE SCALE GENOMIC DNA]</scope>
    <source>
        <strain evidence="7">DSM 12680 / TGB-C1</strain>
    </source>
</reference>
<dbReference type="AlphaFoldDB" id="D7CJ39"/>
<comment type="cofactor">
    <cofactor evidence="5">
        <name>pyridoxal 5'-phosphate</name>
        <dbReference type="ChEBI" id="CHEBI:597326"/>
    </cofactor>
    <text evidence="5">Binds 1 pyridoxal phosphate per subunit.</text>
</comment>
<feature type="modified residue" description="N6-(pyridoxal phosphate)lysine" evidence="5">
    <location>
        <position position="251"/>
    </location>
</feature>
<dbReference type="Pfam" id="PF00202">
    <property type="entry name" value="Aminotran_3"/>
    <property type="match status" value="1"/>
</dbReference>
<feature type="binding site" evidence="5">
    <location>
        <position position="280"/>
    </location>
    <ligand>
        <name>pyridoxal 5'-phosphate</name>
        <dbReference type="ChEBI" id="CHEBI:597326"/>
    </ligand>
</feature>
<evidence type="ECO:0000313" key="6">
    <source>
        <dbReference type="EMBL" id="ADI02917.1"/>
    </source>
</evidence>
<dbReference type="PANTHER" id="PTHR11986:SF79">
    <property type="entry name" value="ACETYLORNITHINE AMINOTRANSFERASE, MITOCHONDRIAL"/>
    <property type="match status" value="1"/>
</dbReference>
<protein>
    <recommendedName>
        <fullName evidence="5">Acetylornithine aminotransferase</fullName>
        <shortName evidence="5">ACOAT</shortName>
        <ecNumber evidence="5">2.6.1.11</ecNumber>
    </recommendedName>
</protein>
<dbReference type="Gene3D" id="3.40.640.10">
    <property type="entry name" value="Type I PLP-dependent aspartate aminotransferase-like (Major domain)"/>
    <property type="match status" value="1"/>
</dbReference>
<dbReference type="EMBL" id="CP002048">
    <property type="protein sequence ID" value="ADI02917.1"/>
    <property type="molecule type" value="Genomic_DNA"/>
</dbReference>
<dbReference type="SUPFAM" id="SSF53383">
    <property type="entry name" value="PLP-dependent transferases"/>
    <property type="match status" value="1"/>
</dbReference>
<dbReference type="InterPro" id="IPR015424">
    <property type="entry name" value="PyrdxlP-dep_Trfase"/>
</dbReference>